<accession>A0ABX5PRK3</accession>
<proteinExistence type="predicted"/>
<dbReference type="EMBL" id="QJSY01000004">
    <property type="protein sequence ID" value="PYE60212.1"/>
    <property type="molecule type" value="Genomic_DNA"/>
</dbReference>
<reference evidence="2 3" key="1">
    <citation type="submission" date="2018-06" db="EMBL/GenBank/DDBJ databases">
        <title>Genomic Encyclopedia of Type Strains, Phase III (KMG-III): the genomes of soil and plant-associated and newly described type strains.</title>
        <authorList>
            <person name="Whitman W."/>
        </authorList>
    </citation>
    <scope>NUCLEOTIDE SEQUENCE [LARGE SCALE GENOMIC DNA]</scope>
    <source>
        <strain evidence="2 3">JC5</strain>
    </source>
</reference>
<name>A0ABX5PRK3_9GAMM</name>
<dbReference type="Pfam" id="PF23947">
    <property type="entry name" value="DUF7281"/>
    <property type="match status" value="1"/>
</dbReference>
<organism evidence="2 3">
    <name type="scientific">Shewanella chilikensis</name>
    <dbReference type="NCBI Taxonomy" id="558541"/>
    <lineage>
        <taxon>Bacteria</taxon>
        <taxon>Pseudomonadati</taxon>
        <taxon>Pseudomonadota</taxon>
        <taxon>Gammaproteobacteria</taxon>
        <taxon>Alteromonadales</taxon>
        <taxon>Shewanellaceae</taxon>
        <taxon>Shewanella</taxon>
    </lineage>
</organism>
<evidence type="ECO:0000313" key="3">
    <source>
        <dbReference type="Proteomes" id="UP000247584"/>
    </source>
</evidence>
<dbReference type="InterPro" id="IPR055705">
    <property type="entry name" value="DUF7281"/>
</dbReference>
<gene>
    <name evidence="2" type="ORF">C8J23_10472</name>
</gene>
<dbReference type="Proteomes" id="UP000247584">
    <property type="component" value="Unassembled WGS sequence"/>
</dbReference>
<comment type="caution">
    <text evidence="2">The sequence shown here is derived from an EMBL/GenBank/DDBJ whole genome shotgun (WGS) entry which is preliminary data.</text>
</comment>
<dbReference type="RefSeq" id="WP_101052581.1">
    <property type="nucleotide sequence ID" value="NZ_BMXX01000001.1"/>
</dbReference>
<evidence type="ECO:0000259" key="1">
    <source>
        <dbReference type="Pfam" id="PF23947"/>
    </source>
</evidence>
<keyword evidence="3" id="KW-1185">Reference proteome</keyword>
<sequence length="290" mass="32809">MKLDKKTIRAAQNLIRRSPSQISESAVLRAIVQELEIGIIRNKKIYFTPSNLIEIENYFNKVLGKSILDIDLDVETRLEASSFFSNEKWASGGVFEVMLSMTGRGIIPGIKDAIEAQPNIVYSMKLRDIDVTKISKLIIVENGELITNWELVIPSLPLEYQSAIAVFRGYGKNQKYLNELICKVRPDTKVGVFFDYDAAGIDMALKLAEHRVIDLIIPSILPEDVIAKSKLEEFGNQFEQLTRRLNSPDTPYEIREVLKNLENNKLAITQEHLITHGVPLKLIKNVGETI</sequence>
<protein>
    <recommendedName>
        <fullName evidence="1">DUF7281 domain-containing protein</fullName>
    </recommendedName>
</protein>
<evidence type="ECO:0000313" key="2">
    <source>
        <dbReference type="EMBL" id="PYE60212.1"/>
    </source>
</evidence>
<feature type="domain" description="DUF7281" evidence="1">
    <location>
        <begin position="108"/>
        <end position="282"/>
    </location>
</feature>